<gene>
    <name evidence="1" type="ORF">D0Y65_037711</name>
</gene>
<sequence length="116" mass="13265">MFMRQPDLKSQSCLLFPAYLPWCPWIYRDLNDESFPSDLGSLSLLQDLDLSGNNFVNPPAQCIINLSMLQNLSFNDCPRLKSLPMLPPNLQGLYANNCPKLKPFNLDEDRNAMEDI</sequence>
<organism evidence="1 2">
    <name type="scientific">Glycine soja</name>
    <name type="common">Wild soybean</name>
    <dbReference type="NCBI Taxonomy" id="3848"/>
    <lineage>
        <taxon>Eukaryota</taxon>
        <taxon>Viridiplantae</taxon>
        <taxon>Streptophyta</taxon>
        <taxon>Embryophyta</taxon>
        <taxon>Tracheophyta</taxon>
        <taxon>Spermatophyta</taxon>
        <taxon>Magnoliopsida</taxon>
        <taxon>eudicotyledons</taxon>
        <taxon>Gunneridae</taxon>
        <taxon>Pentapetalae</taxon>
        <taxon>rosids</taxon>
        <taxon>fabids</taxon>
        <taxon>Fabales</taxon>
        <taxon>Fabaceae</taxon>
        <taxon>Papilionoideae</taxon>
        <taxon>50 kb inversion clade</taxon>
        <taxon>NPAAA clade</taxon>
        <taxon>indigoferoid/millettioid clade</taxon>
        <taxon>Phaseoleae</taxon>
        <taxon>Glycine</taxon>
        <taxon>Glycine subgen. Soja</taxon>
    </lineage>
</organism>
<dbReference type="EMBL" id="QZWG01000014">
    <property type="protein sequence ID" value="RZB67489.1"/>
    <property type="molecule type" value="Genomic_DNA"/>
</dbReference>
<dbReference type="AlphaFoldDB" id="A0A445H1R3"/>
<dbReference type="SMR" id="A0A445H1R3"/>
<comment type="caution">
    <text evidence="1">The sequence shown here is derived from an EMBL/GenBank/DDBJ whole genome shotgun (WGS) entry which is preliminary data.</text>
</comment>
<reference evidence="1 2" key="1">
    <citation type="submission" date="2018-09" db="EMBL/GenBank/DDBJ databases">
        <title>A high-quality reference genome of wild soybean provides a powerful tool to mine soybean genomes.</title>
        <authorList>
            <person name="Xie M."/>
            <person name="Chung C.Y.L."/>
            <person name="Li M.-W."/>
            <person name="Wong F.-L."/>
            <person name="Chan T.-F."/>
            <person name="Lam H.-M."/>
        </authorList>
    </citation>
    <scope>NUCLEOTIDE SEQUENCE [LARGE SCALE GENOMIC DNA]</scope>
    <source>
        <strain evidence="2">cv. W05</strain>
        <tissue evidence="1">Hypocotyl of etiolated seedlings</tissue>
    </source>
</reference>
<dbReference type="Proteomes" id="UP000289340">
    <property type="component" value="Chromosome 14"/>
</dbReference>
<keyword evidence="2" id="KW-1185">Reference proteome</keyword>
<name>A0A445H1R3_GLYSO</name>
<dbReference type="InterPro" id="IPR032675">
    <property type="entry name" value="LRR_dom_sf"/>
</dbReference>
<dbReference type="SUPFAM" id="SSF52047">
    <property type="entry name" value="RNI-like"/>
    <property type="match status" value="1"/>
</dbReference>
<dbReference type="Gene3D" id="3.80.10.10">
    <property type="entry name" value="Ribonuclease Inhibitor"/>
    <property type="match status" value="1"/>
</dbReference>
<accession>A0A445H1R3</accession>
<evidence type="ECO:0000313" key="2">
    <source>
        <dbReference type="Proteomes" id="UP000289340"/>
    </source>
</evidence>
<evidence type="ECO:0000313" key="1">
    <source>
        <dbReference type="EMBL" id="RZB67489.1"/>
    </source>
</evidence>
<proteinExistence type="predicted"/>
<protein>
    <submittedName>
        <fullName evidence="1">Uncharacterized protein</fullName>
    </submittedName>
</protein>